<proteinExistence type="predicted"/>
<sequence length="96" mass="11282">MIFHSVFLQFKSNVSLEQQDHFFSEAKKLAQIPGVQSFQCLQEISPKNPFEFGLIMQFETNTLYQAYTNHPDHIHFVENIWIPSVANFQEIDYTVI</sequence>
<keyword evidence="4" id="KW-1185">Reference proteome</keyword>
<name>A0A2S2DY91_9BACT</name>
<reference evidence="4" key="1">
    <citation type="submission" date="2018-05" db="EMBL/GenBank/DDBJ databases">
        <title>Pseudarcicella sp. HME7025 Genome sequencing and assembly.</title>
        <authorList>
            <person name="Kim H."/>
            <person name="Kang H."/>
            <person name="Joh K."/>
        </authorList>
    </citation>
    <scope>NUCLEOTIDE SEQUENCE [LARGE SCALE GENOMIC DNA]</scope>
    <source>
        <strain evidence="4">HME7025</strain>
    </source>
</reference>
<dbReference type="PANTHER" id="PTHR33178:SF10">
    <property type="entry name" value="STRESS-RESPONSE A_B BARREL DOMAIN-CONTAINING PROTEIN"/>
    <property type="match status" value="1"/>
</dbReference>
<dbReference type="SMART" id="SM00886">
    <property type="entry name" value="Dabb"/>
    <property type="match status" value="1"/>
</dbReference>
<dbReference type="PROSITE" id="PS51502">
    <property type="entry name" value="S_R_A_B_BARREL"/>
    <property type="match status" value="1"/>
</dbReference>
<dbReference type="OrthoDB" id="9808130at2"/>
<dbReference type="InterPro" id="IPR011008">
    <property type="entry name" value="Dimeric_a/b-barrel"/>
</dbReference>
<dbReference type="AlphaFoldDB" id="A0A2S2DY91"/>
<accession>A0A2S2DY91</accession>
<evidence type="ECO:0000256" key="1">
    <source>
        <dbReference type="ARBA" id="ARBA00011738"/>
    </source>
</evidence>
<feature type="domain" description="Stress-response A/B barrel" evidence="2">
    <location>
        <begin position="2"/>
        <end position="93"/>
    </location>
</feature>
<dbReference type="Proteomes" id="UP000245468">
    <property type="component" value="Chromosome"/>
</dbReference>
<evidence type="ECO:0000259" key="2">
    <source>
        <dbReference type="PROSITE" id="PS51502"/>
    </source>
</evidence>
<dbReference type="KEGG" id="psez:HME7025_02528"/>
<dbReference type="Gene3D" id="3.30.70.100">
    <property type="match status" value="1"/>
</dbReference>
<evidence type="ECO:0000313" key="4">
    <source>
        <dbReference type="Proteomes" id="UP000245468"/>
    </source>
</evidence>
<protein>
    <recommendedName>
        <fullName evidence="2">Stress-response A/B barrel domain-containing protein</fullName>
    </recommendedName>
</protein>
<organism evidence="3 4">
    <name type="scientific">Aquirufa nivalisilvae</name>
    <dbReference type="NCBI Taxonomy" id="2516557"/>
    <lineage>
        <taxon>Bacteria</taxon>
        <taxon>Pseudomonadati</taxon>
        <taxon>Bacteroidota</taxon>
        <taxon>Cytophagia</taxon>
        <taxon>Cytophagales</taxon>
        <taxon>Flectobacillaceae</taxon>
        <taxon>Aquirufa</taxon>
    </lineage>
</organism>
<dbReference type="PANTHER" id="PTHR33178">
    <property type="match status" value="1"/>
</dbReference>
<dbReference type="Pfam" id="PF07876">
    <property type="entry name" value="Dabb"/>
    <property type="match status" value="1"/>
</dbReference>
<comment type="subunit">
    <text evidence="1">Homodimer.</text>
</comment>
<dbReference type="SUPFAM" id="SSF54909">
    <property type="entry name" value="Dimeric alpha+beta barrel"/>
    <property type="match status" value="1"/>
</dbReference>
<dbReference type="RefSeq" id="WP_109324591.1">
    <property type="nucleotide sequence ID" value="NZ_CP029346.1"/>
</dbReference>
<dbReference type="InterPro" id="IPR044662">
    <property type="entry name" value="HS1/DABB1-like"/>
</dbReference>
<evidence type="ECO:0000313" key="3">
    <source>
        <dbReference type="EMBL" id="AWL10368.1"/>
    </source>
</evidence>
<dbReference type="InterPro" id="IPR013097">
    <property type="entry name" value="Dabb"/>
</dbReference>
<gene>
    <name evidence="3" type="ORF">HME7025_02528</name>
</gene>
<dbReference type="EMBL" id="CP029346">
    <property type="protein sequence ID" value="AWL10368.1"/>
    <property type="molecule type" value="Genomic_DNA"/>
</dbReference>